<dbReference type="EMBL" id="FJOG01000028">
    <property type="protein sequence ID" value="CZR64903.1"/>
    <property type="molecule type" value="Genomic_DNA"/>
</dbReference>
<dbReference type="OrthoDB" id="3485856at2759"/>
<gene>
    <name evidence="2" type="ORF">PAC_14803</name>
</gene>
<organism evidence="2 3">
    <name type="scientific">Phialocephala subalpina</name>
    <dbReference type="NCBI Taxonomy" id="576137"/>
    <lineage>
        <taxon>Eukaryota</taxon>
        <taxon>Fungi</taxon>
        <taxon>Dikarya</taxon>
        <taxon>Ascomycota</taxon>
        <taxon>Pezizomycotina</taxon>
        <taxon>Leotiomycetes</taxon>
        <taxon>Helotiales</taxon>
        <taxon>Mollisiaceae</taxon>
        <taxon>Phialocephala</taxon>
        <taxon>Phialocephala fortinii species complex</taxon>
    </lineage>
</organism>
<keyword evidence="3" id="KW-1185">Reference proteome</keyword>
<evidence type="ECO:0000256" key="1">
    <source>
        <dbReference type="SAM" id="MobiDB-lite"/>
    </source>
</evidence>
<reference evidence="2 3" key="1">
    <citation type="submission" date="2016-03" db="EMBL/GenBank/DDBJ databases">
        <authorList>
            <person name="Ploux O."/>
        </authorList>
    </citation>
    <scope>NUCLEOTIDE SEQUENCE [LARGE SCALE GENOMIC DNA]</scope>
    <source>
        <strain evidence="2 3">UAMH 11012</strain>
    </source>
</reference>
<feature type="compositionally biased region" description="Acidic residues" evidence="1">
    <location>
        <begin position="358"/>
        <end position="367"/>
    </location>
</feature>
<evidence type="ECO:0000313" key="3">
    <source>
        <dbReference type="Proteomes" id="UP000184330"/>
    </source>
</evidence>
<feature type="compositionally biased region" description="Basic and acidic residues" evidence="1">
    <location>
        <begin position="334"/>
        <end position="357"/>
    </location>
</feature>
<sequence>MALQASIKKITPPGSIINGPPTPPLTDTKPAARVARILRAFRDCQNGAPPRSPWTACKLSSEEYEELLDQLKHDELLGGFVADKVRYDYDPIQSKFILRMPTILHDTFISRLVTEIEKTLERLADIEIEARPFIEGIKPVSGVLNFPIGDDDQQQNIRHEPDIRFQHKDAAWPGVVIEVAHSQTRKSLVGLADNYILGSYGGIGVVVGLDLDYKKSKEASISVWRLKNSANDDGEVEGEVEQVVDNQLFRDAEGNHLISPSSSLKLSLKDFAIEEVTQGVPDSSIVIDSKTLCKLLGEAENWDNKTITMQGAKPPRFKRKWRPQTPPEQLTFSDEEKFVEEERRVRRKSEKLDKPYDEEGVLAEDSS</sequence>
<protein>
    <submittedName>
        <fullName evidence="2">Uncharacterized protein</fullName>
    </submittedName>
</protein>
<dbReference type="STRING" id="576137.A0A1L7XIQ0"/>
<dbReference type="AlphaFoldDB" id="A0A1L7XIQ0"/>
<accession>A0A1L7XIQ0</accession>
<name>A0A1L7XIQ0_9HELO</name>
<feature type="region of interest" description="Disordered" evidence="1">
    <location>
        <begin position="313"/>
        <end position="367"/>
    </location>
</feature>
<proteinExistence type="predicted"/>
<dbReference type="Proteomes" id="UP000184330">
    <property type="component" value="Unassembled WGS sequence"/>
</dbReference>
<evidence type="ECO:0000313" key="2">
    <source>
        <dbReference type="EMBL" id="CZR64903.1"/>
    </source>
</evidence>